<feature type="transmembrane region" description="Helical" evidence="4">
    <location>
        <begin position="176"/>
        <end position="196"/>
    </location>
</feature>
<feature type="transmembrane region" description="Helical" evidence="4">
    <location>
        <begin position="48"/>
        <end position="68"/>
    </location>
</feature>
<dbReference type="PROSITE" id="PS50850">
    <property type="entry name" value="MFS"/>
    <property type="match status" value="1"/>
</dbReference>
<feature type="transmembrane region" description="Helical" evidence="4">
    <location>
        <begin position="103"/>
        <end position="128"/>
    </location>
</feature>
<evidence type="ECO:0000313" key="6">
    <source>
        <dbReference type="EMBL" id="HAT3810279.1"/>
    </source>
</evidence>
<accession>A0AAN5S121</accession>
<gene>
    <name evidence="6" type="ORF">I8608_003172</name>
</gene>
<feature type="transmembrane region" description="Helical" evidence="4">
    <location>
        <begin position="12"/>
        <end position="36"/>
    </location>
</feature>
<name>A0AAN5S121_MORMO</name>
<reference evidence="6" key="1">
    <citation type="journal article" date="2018" name="Genome Biol.">
        <title>SKESA: strategic k-mer extension for scrupulous assemblies.</title>
        <authorList>
            <person name="Souvorov A."/>
            <person name="Agarwala R."/>
            <person name="Lipman D.J."/>
        </authorList>
    </citation>
    <scope>NUCLEOTIDE SEQUENCE</scope>
    <source>
        <strain evidence="6">Morganella morganii ARLG-3209</strain>
    </source>
</reference>
<feature type="transmembrane region" description="Helical" evidence="4">
    <location>
        <begin position="217"/>
        <end position="238"/>
    </location>
</feature>
<evidence type="ECO:0000256" key="3">
    <source>
        <dbReference type="ARBA" id="ARBA00023136"/>
    </source>
</evidence>
<proteinExistence type="predicted"/>
<dbReference type="SUPFAM" id="SSF103473">
    <property type="entry name" value="MFS general substrate transporter"/>
    <property type="match status" value="1"/>
</dbReference>
<reference evidence="6" key="2">
    <citation type="submission" date="2020-10" db="EMBL/GenBank/DDBJ databases">
        <authorList>
            <consortium name="NCBI Pathogen Detection Project"/>
        </authorList>
    </citation>
    <scope>NUCLEOTIDE SEQUENCE</scope>
    <source>
        <strain evidence="6">Morganella morganii ARLG-3209</strain>
    </source>
</reference>
<feature type="domain" description="Major facilitator superfamily (MFS) profile" evidence="5">
    <location>
        <begin position="219"/>
        <end position="398"/>
    </location>
</feature>
<dbReference type="InterPro" id="IPR020846">
    <property type="entry name" value="MFS_dom"/>
</dbReference>
<dbReference type="AlphaFoldDB" id="A0AAN5S121"/>
<dbReference type="Proteomes" id="UP000865968">
    <property type="component" value="Unassembled WGS sequence"/>
</dbReference>
<dbReference type="GO" id="GO:0022857">
    <property type="term" value="F:transmembrane transporter activity"/>
    <property type="evidence" value="ECO:0007669"/>
    <property type="project" value="InterPro"/>
</dbReference>
<feature type="transmembrane region" description="Helical" evidence="4">
    <location>
        <begin position="285"/>
        <end position="313"/>
    </location>
</feature>
<dbReference type="EMBL" id="DACSWI010000011">
    <property type="protein sequence ID" value="HAT3810279.1"/>
    <property type="molecule type" value="Genomic_DNA"/>
</dbReference>
<organism evidence="6 7">
    <name type="scientific">Morganella morganii</name>
    <name type="common">Proteus morganii</name>
    <dbReference type="NCBI Taxonomy" id="582"/>
    <lineage>
        <taxon>Bacteria</taxon>
        <taxon>Pseudomonadati</taxon>
        <taxon>Pseudomonadota</taxon>
        <taxon>Gammaproteobacteria</taxon>
        <taxon>Enterobacterales</taxon>
        <taxon>Morganellaceae</taxon>
        <taxon>Morganella</taxon>
    </lineage>
</organism>
<evidence type="ECO:0000256" key="1">
    <source>
        <dbReference type="ARBA" id="ARBA00022692"/>
    </source>
</evidence>
<sequence length="398" mass="44054">MFEDIKKFSITARYFLIATFLMGLSNGMFDAVYNFYLEARGIDKTATGFIYAVAMSMMAAAVVPLIYLSRKIAQKKLLLIAACLYSLPFMLLPFMLLPVLSSVWASAVTLGLILSGMIALLSLGNSLMGSHIDPKSRTTLFSWFFVSYLGAAMTGSVVVSIVTYFSETAALRHYQWILTASFISSLLMIGFRVKSVQGISEPEKDNRHFSGIKSTEWLNFITLFIAALLLGASITLVFRFINIVFHLAYTMNISEISLIMGADKIVSIIGAVFAPLIVKRFSLKIAIIIIGIMTFICLYLQSLPISVVLFISLYFIRLFLNYCLMPLLDTLAITGFAEGKTLLSTSIRQLSFYMGSALSAILYGDLLDAGRWEETLVISSVFALAGAVFMSLIRVRKE</sequence>
<evidence type="ECO:0000259" key="5">
    <source>
        <dbReference type="PROSITE" id="PS50850"/>
    </source>
</evidence>
<dbReference type="Pfam" id="PF07690">
    <property type="entry name" value="MFS_1"/>
    <property type="match status" value="1"/>
</dbReference>
<dbReference type="InterPro" id="IPR011701">
    <property type="entry name" value="MFS"/>
</dbReference>
<comment type="caution">
    <text evidence="6">The sequence shown here is derived from an EMBL/GenBank/DDBJ whole genome shotgun (WGS) entry which is preliminary data.</text>
</comment>
<protein>
    <submittedName>
        <fullName evidence="6">MFS transporter</fullName>
    </submittedName>
</protein>
<keyword evidence="2 4" id="KW-1133">Transmembrane helix</keyword>
<evidence type="ECO:0000313" key="7">
    <source>
        <dbReference type="Proteomes" id="UP000865968"/>
    </source>
</evidence>
<evidence type="ECO:0000256" key="2">
    <source>
        <dbReference type="ARBA" id="ARBA00022989"/>
    </source>
</evidence>
<feature type="transmembrane region" description="Helical" evidence="4">
    <location>
        <begin position="258"/>
        <end position="278"/>
    </location>
</feature>
<keyword evidence="1 4" id="KW-0812">Transmembrane</keyword>
<dbReference type="Gene3D" id="1.20.1250.20">
    <property type="entry name" value="MFS general substrate transporter like domains"/>
    <property type="match status" value="1"/>
</dbReference>
<dbReference type="InterPro" id="IPR036259">
    <property type="entry name" value="MFS_trans_sf"/>
</dbReference>
<feature type="transmembrane region" description="Helical" evidence="4">
    <location>
        <begin position="140"/>
        <end position="164"/>
    </location>
</feature>
<evidence type="ECO:0000256" key="4">
    <source>
        <dbReference type="SAM" id="Phobius"/>
    </source>
</evidence>
<feature type="transmembrane region" description="Helical" evidence="4">
    <location>
        <begin position="77"/>
        <end position="97"/>
    </location>
</feature>
<feature type="transmembrane region" description="Helical" evidence="4">
    <location>
        <begin position="376"/>
        <end position="395"/>
    </location>
</feature>
<keyword evidence="3 4" id="KW-0472">Membrane</keyword>